<dbReference type="InterPro" id="IPR006311">
    <property type="entry name" value="TAT_signal"/>
</dbReference>
<keyword evidence="2" id="KW-1185">Reference proteome</keyword>
<organism evidence="1 2">
    <name type="scientific">Terrabacter carboxydivorans</name>
    <dbReference type="NCBI Taxonomy" id="619730"/>
    <lineage>
        <taxon>Bacteria</taxon>
        <taxon>Bacillati</taxon>
        <taxon>Actinomycetota</taxon>
        <taxon>Actinomycetes</taxon>
        <taxon>Micrococcales</taxon>
        <taxon>Intrasporangiaceae</taxon>
        <taxon>Terrabacter</taxon>
    </lineage>
</organism>
<comment type="caution">
    <text evidence="1">The sequence shown here is derived from an EMBL/GenBank/DDBJ whole genome shotgun (WGS) entry which is preliminary data.</text>
</comment>
<reference evidence="2" key="1">
    <citation type="journal article" date="2019" name="Int. J. Syst. Evol. Microbiol.">
        <title>The Global Catalogue of Microorganisms (GCM) 10K type strain sequencing project: providing services to taxonomists for standard genome sequencing and annotation.</title>
        <authorList>
            <consortium name="The Broad Institute Genomics Platform"/>
            <consortium name="The Broad Institute Genome Sequencing Center for Infectious Disease"/>
            <person name="Wu L."/>
            <person name="Ma J."/>
        </authorList>
    </citation>
    <scope>NUCLEOTIDE SEQUENCE [LARGE SCALE GENOMIC DNA]</scope>
    <source>
        <strain evidence="2">JCM 16259</strain>
    </source>
</reference>
<dbReference type="InterPro" id="IPR010869">
    <property type="entry name" value="DUF1501"/>
</dbReference>
<sequence>MTSNPVHATSADSVAPPEGCGCPQGQALTSQVSRRTLLAGASALGAIGAVVGVAGPSAATQLAFAGTAYTGDTIVILSLRGGFDGLSAVAPVGDPAYAAARPTIAIPASRAIKLDGMFGLHPALAPLKPIWDAGGLAAVHAVGQVNPTRSHFEAMATMENAAPGSSVRTGWLDRMIGLSGPVSTFASAAVGSATTPQSMIGPNPEVAVRTVDSFALSGASTPAEAARWTTALSALYAGAPATLAAPAQATLGALSTMSPLKAAGYTPANGAAYPKGAVGDALRDLARLIKARVGLRAATIDVGNWDMHSGLGTSDNGWMFRQLTELGQALAAFNQDLGAQMGDVTLVTLSEFGRRVAQNGSGGLDHGHGNVSLVMGGGVRGGKVYGRWPGLAAANLDNGDLAGTTDYRTILAEALEQRARLSSSTVFPLLGPDRLGMFAAKA</sequence>
<dbReference type="PANTHER" id="PTHR43737:SF1">
    <property type="entry name" value="DUF1501 DOMAIN-CONTAINING PROTEIN"/>
    <property type="match status" value="1"/>
</dbReference>
<protein>
    <submittedName>
        <fullName evidence="1">DUF1501 domain-containing protein</fullName>
    </submittedName>
</protein>
<accession>A0ABP5Z8N8</accession>
<gene>
    <name evidence="1" type="ORF">GCM10009858_34680</name>
</gene>
<dbReference type="RefSeq" id="WP_344256281.1">
    <property type="nucleotide sequence ID" value="NZ_BAAARE010000016.1"/>
</dbReference>
<dbReference type="PANTHER" id="PTHR43737">
    <property type="entry name" value="BLL7424 PROTEIN"/>
    <property type="match status" value="1"/>
</dbReference>
<dbReference type="EMBL" id="BAAARE010000016">
    <property type="protein sequence ID" value="GAA2493735.1"/>
    <property type="molecule type" value="Genomic_DNA"/>
</dbReference>
<name>A0ABP5Z8N8_9MICO</name>
<proteinExistence type="predicted"/>
<dbReference type="Pfam" id="PF07394">
    <property type="entry name" value="DUF1501"/>
    <property type="match status" value="1"/>
</dbReference>
<dbReference type="Proteomes" id="UP001500730">
    <property type="component" value="Unassembled WGS sequence"/>
</dbReference>
<dbReference type="PROSITE" id="PS51318">
    <property type="entry name" value="TAT"/>
    <property type="match status" value="1"/>
</dbReference>
<evidence type="ECO:0000313" key="2">
    <source>
        <dbReference type="Proteomes" id="UP001500730"/>
    </source>
</evidence>
<evidence type="ECO:0000313" key="1">
    <source>
        <dbReference type="EMBL" id="GAA2493735.1"/>
    </source>
</evidence>